<dbReference type="EMBL" id="JAWDGP010006242">
    <property type="protein sequence ID" value="KAK3744859.1"/>
    <property type="molecule type" value="Genomic_DNA"/>
</dbReference>
<dbReference type="Proteomes" id="UP001283361">
    <property type="component" value="Unassembled WGS sequence"/>
</dbReference>
<dbReference type="AlphaFoldDB" id="A0AAE0YHF8"/>
<keyword evidence="2" id="KW-1185">Reference proteome</keyword>
<evidence type="ECO:0000313" key="2">
    <source>
        <dbReference type="Proteomes" id="UP001283361"/>
    </source>
</evidence>
<organism evidence="1 2">
    <name type="scientific">Elysia crispata</name>
    <name type="common">lettuce slug</name>
    <dbReference type="NCBI Taxonomy" id="231223"/>
    <lineage>
        <taxon>Eukaryota</taxon>
        <taxon>Metazoa</taxon>
        <taxon>Spiralia</taxon>
        <taxon>Lophotrochozoa</taxon>
        <taxon>Mollusca</taxon>
        <taxon>Gastropoda</taxon>
        <taxon>Heterobranchia</taxon>
        <taxon>Euthyneura</taxon>
        <taxon>Panpulmonata</taxon>
        <taxon>Sacoglossa</taxon>
        <taxon>Placobranchoidea</taxon>
        <taxon>Plakobranchidae</taxon>
        <taxon>Elysia</taxon>
    </lineage>
</organism>
<evidence type="ECO:0000313" key="1">
    <source>
        <dbReference type="EMBL" id="KAK3744859.1"/>
    </source>
</evidence>
<name>A0AAE0YHF8_9GAST</name>
<protein>
    <submittedName>
        <fullName evidence="1">Uncharacterized protein</fullName>
    </submittedName>
</protein>
<gene>
    <name evidence="1" type="ORF">RRG08_050797</name>
</gene>
<accession>A0AAE0YHF8</accession>
<sequence>MYKVFTFGGRAWYVYKVHGLYIWRACLVRLQGTKSLHLEGVPGTSTRYKSFTFGGHAWYVYKLLNEVTLTSTGRSSVSLVLNCVTCRALVQYPVGAML</sequence>
<reference evidence="1" key="1">
    <citation type="journal article" date="2023" name="G3 (Bethesda)">
        <title>A reference genome for the long-term kleptoplast-retaining sea slug Elysia crispata morphotype clarki.</title>
        <authorList>
            <person name="Eastman K.E."/>
            <person name="Pendleton A.L."/>
            <person name="Shaikh M.A."/>
            <person name="Suttiyut T."/>
            <person name="Ogas R."/>
            <person name="Tomko P."/>
            <person name="Gavelis G."/>
            <person name="Widhalm J.R."/>
            <person name="Wisecaver J.H."/>
        </authorList>
    </citation>
    <scope>NUCLEOTIDE SEQUENCE</scope>
    <source>
        <strain evidence="1">ECLA1</strain>
    </source>
</reference>
<proteinExistence type="predicted"/>
<comment type="caution">
    <text evidence="1">The sequence shown here is derived from an EMBL/GenBank/DDBJ whole genome shotgun (WGS) entry which is preliminary data.</text>
</comment>